<dbReference type="Pfam" id="PF14143">
    <property type="entry name" value="YrhC"/>
    <property type="match status" value="1"/>
</dbReference>
<keyword evidence="1" id="KW-0472">Membrane</keyword>
<evidence type="ECO:0000313" key="3">
    <source>
        <dbReference type="Proteomes" id="UP001148125"/>
    </source>
</evidence>
<keyword evidence="1" id="KW-0812">Transmembrane</keyword>
<evidence type="ECO:0000313" key="2">
    <source>
        <dbReference type="EMBL" id="MDE5413754.1"/>
    </source>
</evidence>
<reference evidence="2" key="1">
    <citation type="submission" date="2024-05" db="EMBL/GenBank/DDBJ databases">
        <title>Alkalihalobacillus sp. strain MEB203 novel alkaliphilic bacterium from Lonar Lake, India.</title>
        <authorList>
            <person name="Joshi A."/>
            <person name="Thite S."/>
            <person name="Mengade P."/>
        </authorList>
    </citation>
    <scope>NUCLEOTIDE SEQUENCE</scope>
    <source>
        <strain evidence="2">MEB 203</strain>
    </source>
</reference>
<keyword evidence="1" id="KW-1133">Transmembrane helix</keyword>
<organism evidence="2 3">
    <name type="scientific">Alkalihalobacterium chitinilyticum</name>
    <dbReference type="NCBI Taxonomy" id="2980103"/>
    <lineage>
        <taxon>Bacteria</taxon>
        <taxon>Bacillati</taxon>
        <taxon>Bacillota</taxon>
        <taxon>Bacilli</taxon>
        <taxon>Bacillales</taxon>
        <taxon>Bacillaceae</taxon>
        <taxon>Alkalihalobacterium</taxon>
    </lineage>
</organism>
<proteinExistence type="predicted"/>
<gene>
    <name evidence="2" type="ORF">N7Z68_10185</name>
</gene>
<accession>A0ABT5VE92</accession>
<keyword evidence="3" id="KW-1185">Reference proteome</keyword>
<evidence type="ECO:0000256" key="1">
    <source>
        <dbReference type="SAM" id="Phobius"/>
    </source>
</evidence>
<dbReference type="InterPro" id="IPR025418">
    <property type="entry name" value="YrhC-like"/>
</dbReference>
<comment type="caution">
    <text evidence="2">The sequence shown here is derived from an EMBL/GenBank/DDBJ whole genome shotgun (WGS) entry which is preliminary data.</text>
</comment>
<name>A0ABT5VE92_9BACI</name>
<feature type="transmembrane region" description="Helical" evidence="1">
    <location>
        <begin position="46"/>
        <end position="64"/>
    </location>
</feature>
<dbReference type="RefSeq" id="WP_275118374.1">
    <property type="nucleotide sequence ID" value="NZ_JAOTPO010000006.1"/>
</dbReference>
<protein>
    <submittedName>
        <fullName evidence="2">YrhC family protein</fullName>
    </submittedName>
</protein>
<dbReference type="EMBL" id="JAOTPO010000006">
    <property type="protein sequence ID" value="MDE5413754.1"/>
    <property type="molecule type" value="Genomic_DNA"/>
</dbReference>
<feature type="transmembrane region" description="Helical" evidence="1">
    <location>
        <begin position="21"/>
        <end position="40"/>
    </location>
</feature>
<dbReference type="Proteomes" id="UP001148125">
    <property type="component" value="Unassembled WGS sequence"/>
</dbReference>
<sequence>MDDKKIREIKGKAEDYKRFGFILLSLSVFMFLGIIIPNDVPLTGNYVEYMMVGTVLSLVMALIFHRKAMRYRKELDNEEYGQ</sequence>